<proteinExistence type="predicted"/>
<comment type="caution">
    <text evidence="5">The sequence shown here is derived from an EMBL/GenBank/DDBJ whole genome shotgun (WGS) entry which is preliminary data.</text>
</comment>
<dbReference type="PROSITE" id="PS50949">
    <property type="entry name" value="HTH_GNTR"/>
    <property type="match status" value="1"/>
</dbReference>
<dbReference type="GO" id="GO:0003700">
    <property type="term" value="F:DNA-binding transcription factor activity"/>
    <property type="evidence" value="ECO:0007669"/>
    <property type="project" value="InterPro"/>
</dbReference>
<evidence type="ECO:0000256" key="3">
    <source>
        <dbReference type="ARBA" id="ARBA00023163"/>
    </source>
</evidence>
<dbReference type="Pfam" id="PF00392">
    <property type="entry name" value="GntR"/>
    <property type="match status" value="1"/>
</dbReference>
<reference evidence="5" key="1">
    <citation type="journal article" date="2015" name="Nature">
        <title>Complex archaea that bridge the gap between prokaryotes and eukaryotes.</title>
        <authorList>
            <person name="Spang A."/>
            <person name="Saw J.H."/>
            <person name="Jorgensen S.L."/>
            <person name="Zaremba-Niedzwiedzka K."/>
            <person name="Martijn J."/>
            <person name="Lind A.E."/>
            <person name="van Eijk R."/>
            <person name="Schleper C."/>
            <person name="Guy L."/>
            <person name="Ettema T.J."/>
        </authorList>
    </citation>
    <scope>NUCLEOTIDE SEQUENCE</scope>
</reference>
<dbReference type="SMART" id="SM00895">
    <property type="entry name" value="FCD"/>
    <property type="match status" value="1"/>
</dbReference>
<dbReference type="InterPro" id="IPR008920">
    <property type="entry name" value="TF_FadR/GntR_C"/>
</dbReference>
<dbReference type="AlphaFoldDB" id="A0A0F9PHE3"/>
<gene>
    <name evidence="5" type="ORF">LCGC14_0900260</name>
</gene>
<dbReference type="InterPro" id="IPR036390">
    <property type="entry name" value="WH_DNA-bd_sf"/>
</dbReference>
<evidence type="ECO:0000256" key="2">
    <source>
        <dbReference type="ARBA" id="ARBA00023125"/>
    </source>
</evidence>
<keyword evidence="2" id="KW-0238">DNA-binding</keyword>
<dbReference type="SMART" id="SM00345">
    <property type="entry name" value="HTH_GNTR"/>
    <property type="match status" value="1"/>
</dbReference>
<dbReference type="SUPFAM" id="SSF48008">
    <property type="entry name" value="GntR ligand-binding domain-like"/>
    <property type="match status" value="1"/>
</dbReference>
<dbReference type="Gene3D" id="1.10.10.10">
    <property type="entry name" value="Winged helix-like DNA-binding domain superfamily/Winged helix DNA-binding domain"/>
    <property type="match status" value="1"/>
</dbReference>
<dbReference type="EMBL" id="LAZR01002929">
    <property type="protein sequence ID" value="KKN23907.1"/>
    <property type="molecule type" value="Genomic_DNA"/>
</dbReference>
<name>A0A0F9PHE3_9ZZZZ</name>
<dbReference type="InterPro" id="IPR011711">
    <property type="entry name" value="GntR_C"/>
</dbReference>
<dbReference type="InterPro" id="IPR036388">
    <property type="entry name" value="WH-like_DNA-bd_sf"/>
</dbReference>
<dbReference type="PANTHER" id="PTHR43537">
    <property type="entry name" value="TRANSCRIPTIONAL REGULATOR, GNTR FAMILY"/>
    <property type="match status" value="1"/>
</dbReference>
<accession>A0A0F9PHE3</accession>
<sequence length="230" mass="25467">MESINQPKTLVEQTYEILLDAICSGELTAGERLNQDEIATRLNVSRQPVNSALSVLKSHGFVTDNGRRGVTVAPIDSEQFRYIYEFRTAIEPFAVTLAGRNLPDDAKNIAQDMLKRGNDAVQSGDQKAWLVADMAFHEMIYQWGGNTVIQSSMRLNWQHIRRTMAEVLKDASAAQASWDEHTMIIDALLSGDCGAAAIEMRRHIEAAHKKTFASLGVPLRPAAAPSILKF</sequence>
<dbReference type="GO" id="GO:0003677">
    <property type="term" value="F:DNA binding"/>
    <property type="evidence" value="ECO:0007669"/>
    <property type="project" value="UniProtKB-KW"/>
</dbReference>
<organism evidence="5">
    <name type="scientific">marine sediment metagenome</name>
    <dbReference type="NCBI Taxonomy" id="412755"/>
    <lineage>
        <taxon>unclassified sequences</taxon>
        <taxon>metagenomes</taxon>
        <taxon>ecological metagenomes</taxon>
    </lineage>
</organism>
<evidence type="ECO:0000259" key="4">
    <source>
        <dbReference type="PROSITE" id="PS50949"/>
    </source>
</evidence>
<dbReference type="Gene3D" id="1.20.120.530">
    <property type="entry name" value="GntR ligand-binding domain-like"/>
    <property type="match status" value="1"/>
</dbReference>
<evidence type="ECO:0000256" key="1">
    <source>
        <dbReference type="ARBA" id="ARBA00023015"/>
    </source>
</evidence>
<dbReference type="PANTHER" id="PTHR43537:SF45">
    <property type="entry name" value="GNTR FAMILY REGULATORY PROTEIN"/>
    <property type="match status" value="1"/>
</dbReference>
<keyword evidence="1" id="KW-0805">Transcription regulation</keyword>
<keyword evidence="3" id="KW-0804">Transcription</keyword>
<dbReference type="CDD" id="cd07377">
    <property type="entry name" value="WHTH_GntR"/>
    <property type="match status" value="1"/>
</dbReference>
<evidence type="ECO:0000313" key="5">
    <source>
        <dbReference type="EMBL" id="KKN23907.1"/>
    </source>
</evidence>
<dbReference type="InterPro" id="IPR000524">
    <property type="entry name" value="Tscrpt_reg_HTH_GntR"/>
</dbReference>
<dbReference type="Pfam" id="PF07729">
    <property type="entry name" value="FCD"/>
    <property type="match status" value="1"/>
</dbReference>
<protein>
    <recommendedName>
        <fullName evidence="4">HTH gntR-type domain-containing protein</fullName>
    </recommendedName>
</protein>
<dbReference type="SUPFAM" id="SSF46785">
    <property type="entry name" value="Winged helix' DNA-binding domain"/>
    <property type="match status" value="1"/>
</dbReference>
<feature type="domain" description="HTH gntR-type" evidence="4">
    <location>
        <begin position="8"/>
        <end position="75"/>
    </location>
</feature>